<dbReference type="Gene3D" id="4.10.60.10">
    <property type="entry name" value="Zinc finger, CCHC-type"/>
    <property type="match status" value="1"/>
</dbReference>
<evidence type="ECO:0000313" key="2">
    <source>
        <dbReference type="Proteomes" id="UP000235145"/>
    </source>
</evidence>
<keyword evidence="2" id="KW-1185">Reference proteome</keyword>
<evidence type="ECO:0000313" key="1">
    <source>
        <dbReference type="EMBL" id="KAJ0225847.1"/>
    </source>
</evidence>
<proteinExistence type="predicted"/>
<dbReference type="SUPFAM" id="SSF57756">
    <property type="entry name" value="Retrovirus zinc finger-like domains"/>
    <property type="match status" value="1"/>
</dbReference>
<reference evidence="1 2" key="1">
    <citation type="journal article" date="2017" name="Nat. Commun.">
        <title>Genome assembly with in vitro proximity ligation data and whole-genome triplication in lettuce.</title>
        <authorList>
            <person name="Reyes-Chin-Wo S."/>
            <person name="Wang Z."/>
            <person name="Yang X."/>
            <person name="Kozik A."/>
            <person name="Arikit S."/>
            <person name="Song C."/>
            <person name="Xia L."/>
            <person name="Froenicke L."/>
            <person name="Lavelle D.O."/>
            <person name="Truco M.J."/>
            <person name="Xia R."/>
            <person name="Zhu S."/>
            <person name="Xu C."/>
            <person name="Xu H."/>
            <person name="Xu X."/>
            <person name="Cox K."/>
            <person name="Korf I."/>
            <person name="Meyers B.C."/>
            <person name="Michelmore R.W."/>
        </authorList>
    </citation>
    <scope>NUCLEOTIDE SEQUENCE [LARGE SCALE GENOMIC DNA]</scope>
    <source>
        <strain evidence="2">cv. Salinas</strain>
        <tissue evidence="1">Seedlings</tissue>
    </source>
</reference>
<gene>
    <name evidence="1" type="ORF">LSAT_V11C100002080</name>
</gene>
<evidence type="ECO:0008006" key="3">
    <source>
        <dbReference type="Google" id="ProtNLM"/>
    </source>
</evidence>
<comment type="caution">
    <text evidence="1">The sequence shown here is derived from an EMBL/GenBank/DDBJ whole genome shotgun (WGS) entry which is preliminary data.</text>
</comment>
<organism evidence="1 2">
    <name type="scientific">Lactuca sativa</name>
    <name type="common">Garden lettuce</name>
    <dbReference type="NCBI Taxonomy" id="4236"/>
    <lineage>
        <taxon>Eukaryota</taxon>
        <taxon>Viridiplantae</taxon>
        <taxon>Streptophyta</taxon>
        <taxon>Embryophyta</taxon>
        <taxon>Tracheophyta</taxon>
        <taxon>Spermatophyta</taxon>
        <taxon>Magnoliopsida</taxon>
        <taxon>eudicotyledons</taxon>
        <taxon>Gunneridae</taxon>
        <taxon>Pentapetalae</taxon>
        <taxon>asterids</taxon>
        <taxon>campanulids</taxon>
        <taxon>Asterales</taxon>
        <taxon>Asteraceae</taxon>
        <taxon>Cichorioideae</taxon>
        <taxon>Cichorieae</taxon>
        <taxon>Lactucinae</taxon>
        <taxon>Lactuca</taxon>
    </lineage>
</organism>
<dbReference type="AlphaFoldDB" id="A0A9R1WFM0"/>
<dbReference type="EMBL" id="NBSK02000001">
    <property type="protein sequence ID" value="KAJ0225847.1"/>
    <property type="molecule type" value="Genomic_DNA"/>
</dbReference>
<protein>
    <recommendedName>
        <fullName evidence="3">CCHC-type domain-containing protein</fullName>
    </recommendedName>
</protein>
<sequence>MIKRLEKKTNVFENFLRGISQVDMIPQLSVRDPFGPITTKGRPKNASRLTSCLVVPKKRTCSYCQRLGHYATSCSKRKVDESLQEKQ</sequence>
<dbReference type="InterPro" id="IPR036875">
    <property type="entry name" value="Znf_CCHC_sf"/>
</dbReference>
<accession>A0A9R1WFM0</accession>
<dbReference type="Proteomes" id="UP000235145">
    <property type="component" value="Unassembled WGS sequence"/>
</dbReference>
<dbReference type="GO" id="GO:0008270">
    <property type="term" value="F:zinc ion binding"/>
    <property type="evidence" value="ECO:0007669"/>
    <property type="project" value="InterPro"/>
</dbReference>
<dbReference type="GO" id="GO:0003676">
    <property type="term" value="F:nucleic acid binding"/>
    <property type="evidence" value="ECO:0007669"/>
    <property type="project" value="InterPro"/>
</dbReference>
<name>A0A9R1WFM0_LACSA</name>